<organism evidence="7 8">
    <name type="scientific">Gordonia sputi NBRC 100414</name>
    <dbReference type="NCBI Taxonomy" id="1089453"/>
    <lineage>
        <taxon>Bacteria</taxon>
        <taxon>Bacillati</taxon>
        <taxon>Actinomycetota</taxon>
        <taxon>Actinomycetes</taxon>
        <taxon>Mycobacteriales</taxon>
        <taxon>Gordoniaceae</taxon>
        <taxon>Gordonia</taxon>
    </lineage>
</organism>
<reference evidence="7 8" key="1">
    <citation type="submission" date="2012-02" db="EMBL/GenBank/DDBJ databases">
        <title>Whole genome shotgun sequence of Gordonia sputi NBRC 100414.</title>
        <authorList>
            <person name="Yoshida I."/>
            <person name="Hosoyama A."/>
            <person name="Tsuchikane K."/>
            <person name="Katsumata H."/>
            <person name="Yamazaki S."/>
            <person name="Fujita N."/>
        </authorList>
    </citation>
    <scope>NUCLEOTIDE SEQUENCE [LARGE SCALE GENOMIC DNA]</scope>
    <source>
        <strain evidence="7 8">NBRC 100414</strain>
    </source>
</reference>
<dbReference type="PROSITE" id="PS51186">
    <property type="entry name" value="GNAT"/>
    <property type="match status" value="1"/>
</dbReference>
<dbReference type="Proteomes" id="UP000005845">
    <property type="component" value="Unassembled WGS sequence"/>
</dbReference>
<evidence type="ECO:0000313" key="7">
    <source>
        <dbReference type="EMBL" id="GAB38498.1"/>
    </source>
</evidence>
<dbReference type="InterPro" id="IPR000182">
    <property type="entry name" value="GNAT_dom"/>
</dbReference>
<dbReference type="AlphaFoldDB" id="H5TYE0"/>
<protein>
    <submittedName>
        <fullName evidence="7">Putative acetyltransferase</fullName>
    </submittedName>
</protein>
<dbReference type="RefSeq" id="WP_005204339.1">
    <property type="nucleotide sequence ID" value="NZ_BAFC01000045.1"/>
</dbReference>
<keyword evidence="2" id="KW-1277">Toxin-antitoxin system</keyword>
<evidence type="ECO:0000256" key="2">
    <source>
        <dbReference type="ARBA" id="ARBA00022649"/>
    </source>
</evidence>
<keyword evidence="8" id="KW-1185">Reference proteome</keyword>
<accession>H5TYE0</accession>
<evidence type="ECO:0000313" key="8">
    <source>
        <dbReference type="Proteomes" id="UP000005845"/>
    </source>
</evidence>
<dbReference type="SUPFAM" id="SSF55729">
    <property type="entry name" value="Acyl-CoA N-acyltransferases (Nat)"/>
    <property type="match status" value="1"/>
</dbReference>
<dbReference type="PANTHER" id="PTHR36449:SF1">
    <property type="entry name" value="ACETYLTRANSFERASE"/>
    <property type="match status" value="1"/>
</dbReference>
<evidence type="ECO:0000256" key="4">
    <source>
        <dbReference type="ARBA" id="ARBA00023315"/>
    </source>
</evidence>
<comment type="caution">
    <text evidence="7">The sequence shown here is derived from an EMBL/GenBank/DDBJ whole genome shotgun (WGS) entry which is preliminary data.</text>
</comment>
<dbReference type="PANTHER" id="PTHR36449">
    <property type="entry name" value="ACETYLTRANSFERASE-RELATED"/>
    <property type="match status" value="1"/>
</dbReference>
<feature type="domain" description="N-acetyltransferase" evidence="6">
    <location>
        <begin position="1"/>
        <end position="162"/>
    </location>
</feature>
<comment type="catalytic activity">
    <reaction evidence="5">
        <text>glycyl-tRNA(Gly) + acetyl-CoA = N-acetylglycyl-tRNA(Gly) + CoA + H(+)</text>
        <dbReference type="Rhea" id="RHEA:81867"/>
        <dbReference type="Rhea" id="RHEA-COMP:9683"/>
        <dbReference type="Rhea" id="RHEA-COMP:19766"/>
        <dbReference type="ChEBI" id="CHEBI:15378"/>
        <dbReference type="ChEBI" id="CHEBI:57287"/>
        <dbReference type="ChEBI" id="CHEBI:57288"/>
        <dbReference type="ChEBI" id="CHEBI:78522"/>
        <dbReference type="ChEBI" id="CHEBI:232036"/>
    </reaction>
</comment>
<keyword evidence="4" id="KW-0012">Acyltransferase</keyword>
<dbReference type="eggNOG" id="COG0454">
    <property type="taxonomic scope" value="Bacteria"/>
</dbReference>
<keyword evidence="3 7" id="KW-0808">Transferase</keyword>
<gene>
    <name evidence="7" type="ORF">GOSPT_045_01360</name>
</gene>
<evidence type="ECO:0000259" key="6">
    <source>
        <dbReference type="PROSITE" id="PS51186"/>
    </source>
</evidence>
<sequence length="172" mass="18790">MREFESTQLDDDHVIEGFDCGIESLNDWLSEQAHRANNGGVARVYVWTPLGESKVCAYFAICPTEVVREDDGVSGGLAGGYSRVPGFLIARLALDSSIQGNGYGEQLLLDALGRAVGAAEMGGGRLIVVDAINEEAQRFYERFDFTPVAKRERRLVMKVSTASKALADRWAD</sequence>
<evidence type="ECO:0000256" key="5">
    <source>
        <dbReference type="ARBA" id="ARBA00049880"/>
    </source>
</evidence>
<dbReference type="InterPro" id="IPR016181">
    <property type="entry name" value="Acyl_CoA_acyltransferase"/>
</dbReference>
<evidence type="ECO:0000256" key="3">
    <source>
        <dbReference type="ARBA" id="ARBA00022679"/>
    </source>
</evidence>
<dbReference type="Gene3D" id="3.40.630.30">
    <property type="match status" value="1"/>
</dbReference>
<dbReference type="Pfam" id="PF13508">
    <property type="entry name" value="Acetyltransf_7"/>
    <property type="match status" value="1"/>
</dbReference>
<name>H5TYE0_9ACTN</name>
<dbReference type="GO" id="GO:0016747">
    <property type="term" value="F:acyltransferase activity, transferring groups other than amino-acyl groups"/>
    <property type="evidence" value="ECO:0007669"/>
    <property type="project" value="InterPro"/>
</dbReference>
<dbReference type="EMBL" id="BAFC01000045">
    <property type="protein sequence ID" value="GAB38498.1"/>
    <property type="molecule type" value="Genomic_DNA"/>
</dbReference>
<evidence type="ECO:0000256" key="1">
    <source>
        <dbReference type="ARBA" id="ARBA00022491"/>
    </source>
</evidence>
<keyword evidence="1" id="KW-0678">Repressor</keyword>
<proteinExistence type="predicted"/>